<feature type="transmembrane region" description="Helical" evidence="1">
    <location>
        <begin position="12"/>
        <end position="32"/>
    </location>
</feature>
<keyword evidence="1" id="KW-0812">Transmembrane</keyword>
<proteinExistence type="predicted"/>
<feature type="transmembrane region" description="Helical" evidence="1">
    <location>
        <begin position="44"/>
        <end position="62"/>
    </location>
</feature>
<gene>
    <name evidence="2" type="ORF">MasN3_02350</name>
</gene>
<keyword evidence="1" id="KW-1133">Transmembrane helix</keyword>
<evidence type="ECO:0000313" key="2">
    <source>
        <dbReference type="EMBL" id="BDT56741.1"/>
    </source>
</evidence>
<evidence type="ECO:0000313" key="3">
    <source>
        <dbReference type="Proteomes" id="UP001163336"/>
    </source>
</evidence>
<keyword evidence="1" id="KW-0472">Membrane</keyword>
<accession>A0ABM8C0V9</accession>
<dbReference type="Proteomes" id="UP001163336">
    <property type="component" value="Chromosome"/>
</dbReference>
<keyword evidence="3" id="KW-1185">Reference proteome</keyword>
<evidence type="ECO:0000256" key="1">
    <source>
        <dbReference type="SAM" id="Phobius"/>
    </source>
</evidence>
<name>A0ABM8C0V9_9BURK</name>
<dbReference type="PROSITE" id="PS51257">
    <property type="entry name" value="PROKAR_LIPOPROTEIN"/>
    <property type="match status" value="1"/>
</dbReference>
<protein>
    <submittedName>
        <fullName evidence="2">Uncharacterized protein</fullName>
    </submittedName>
</protein>
<organism evidence="2 3">
    <name type="scientific">Massilia varians</name>
    <dbReference type="NCBI Taxonomy" id="457921"/>
    <lineage>
        <taxon>Bacteria</taxon>
        <taxon>Pseudomonadati</taxon>
        <taxon>Pseudomonadota</taxon>
        <taxon>Betaproteobacteria</taxon>
        <taxon>Burkholderiales</taxon>
        <taxon>Oxalobacteraceae</taxon>
        <taxon>Telluria group</taxon>
        <taxon>Massilia</taxon>
    </lineage>
</organism>
<reference evidence="2" key="1">
    <citation type="submission" date="2022-11" db="EMBL/GenBank/DDBJ databases">
        <title>Isolation and characterization of PLA-degrading bacterium Massilia sp. from Antarctic soil.</title>
        <authorList>
            <person name="Sato K."/>
            <person name="Gomez-Fuentes C."/>
            <person name="Ahmad S.A."/>
            <person name="Zulkharnain A."/>
        </authorList>
    </citation>
    <scope>NUCLEOTIDE SEQUENCE</scope>
    <source>
        <strain evidence="2">N-3</strain>
    </source>
</reference>
<sequence>MTPARLPAEWFKLGAIFITIFIACWAIALWYWRRTDHSPGTGELALGLLVFPLGVLFALWGSQKAIVARAASIPASSSKPASSTPRADAAPGTPVLAILATALRSPHGSSAEELASAIADNEARADLDKELVDDNGFPVMTARSDDAHDERCRTRSPTGCRARAC</sequence>
<dbReference type="EMBL" id="AP026966">
    <property type="protein sequence ID" value="BDT56741.1"/>
    <property type="molecule type" value="Genomic_DNA"/>
</dbReference>